<protein>
    <submittedName>
        <fullName evidence="1">Uncharacterized protein</fullName>
    </submittedName>
</protein>
<dbReference type="Proteomes" id="UP000198553">
    <property type="component" value="Unassembled WGS sequence"/>
</dbReference>
<evidence type="ECO:0000313" key="1">
    <source>
        <dbReference type="EMBL" id="SEN77824.1"/>
    </source>
</evidence>
<evidence type="ECO:0000313" key="2">
    <source>
        <dbReference type="Proteomes" id="UP000198553"/>
    </source>
</evidence>
<gene>
    <name evidence="1" type="ORF">SAMN05192533_12056</name>
</gene>
<organism evidence="1 2">
    <name type="scientific">Mesobacillus persicus</name>
    <dbReference type="NCBI Taxonomy" id="930146"/>
    <lineage>
        <taxon>Bacteria</taxon>
        <taxon>Bacillati</taxon>
        <taxon>Bacillota</taxon>
        <taxon>Bacilli</taxon>
        <taxon>Bacillales</taxon>
        <taxon>Bacillaceae</taxon>
        <taxon>Mesobacillus</taxon>
    </lineage>
</organism>
<dbReference type="EMBL" id="FOBW01000020">
    <property type="protein sequence ID" value="SEN77824.1"/>
    <property type="molecule type" value="Genomic_DNA"/>
</dbReference>
<dbReference type="AlphaFoldDB" id="A0A1H8JAN2"/>
<proteinExistence type="predicted"/>
<accession>A0A1H8JAN2</accession>
<name>A0A1H8JAN2_9BACI</name>
<sequence>MPEENNKGEMEKRKQLEGAWHLPVVSLLT</sequence>
<keyword evidence="2" id="KW-1185">Reference proteome</keyword>
<reference evidence="2" key="1">
    <citation type="submission" date="2016-10" db="EMBL/GenBank/DDBJ databases">
        <authorList>
            <person name="Varghese N."/>
            <person name="Submissions S."/>
        </authorList>
    </citation>
    <scope>NUCLEOTIDE SEQUENCE [LARGE SCALE GENOMIC DNA]</scope>
    <source>
        <strain evidence="2">B48,IBRC-M 10115,DSM 25386,CECT 8001</strain>
    </source>
</reference>